<sequence>MWGNCKKLLNLLKQNFIMKRYILRFSLFLLALGNVTYAQTARPPAKKIIPATAKAGDYIDVNVTPYPESNFTPAQLVTDVLVGTSGSCGTPNISNVTVSPNQLVTNNDRFWGYFNKSTSTFPFEEGIILTTGFARKAGNTAEGAILSDDNGGGSDPDLVAAIGVTTQIFNSGVLEFDFVPTSSQMKFRYIFASEEYTGNYPCPPLQYDDAFALLLKPNTPGSTYTNLAVLPGGAGPVSVPNILPGSFSCGPINAQYFGSLAPNATNYIGTTAPLTAEATVIPGQSYHIKMIIADARDDNFGSAVFLEAGSFDIGVNLLDPSGAQLPAEINVCDNEPQVITASTSGPNLNYKWFLDGVVIPNATTNTITATQPGTYKIEVSVPGNPCPGSASIVIHGGTTPEAHNGTYLLCTTPDVTSFNLNGTKASISNDWQTATFHFYENQADAIAQNNNYIANIYDYNGTDGQILHVVVSNGSFCSRLVELTLQREVTPVAQLASSQYRICVGETVTLTASGGVTYLWSNFGGSGNTQTVTLHQSTEFTVYAIGTKGCKSLQPAKVRIEVIPAITTPLLDVEMCVGDSIVLDAGAGNNYTYLWNTGATTQTIVANELGIYSVEIDNGVCKDEFKVKVHAAALPYVTNLNYSDNTLTVTAYTPSINNIAQTLEYSIDGGIVWQDSNVFPGLLNNTNYTVRIRIKGTSCNGSIEFFTLHINNVITPNQDGVNDVLDLTSLAKYKNFNGSIYDRYGVEMFKFSKETPIWNGTVGGKRLPTATYWYKFNFEYNKSKTQMNQSGWIMLKNRE</sequence>
<dbReference type="Proteomes" id="UP000184782">
    <property type="component" value="Unassembled WGS sequence"/>
</dbReference>
<dbReference type="InterPro" id="IPR013783">
    <property type="entry name" value="Ig-like_fold"/>
</dbReference>
<feature type="chain" id="PRO_5012703792" evidence="1">
    <location>
        <begin position="39"/>
        <end position="799"/>
    </location>
</feature>
<reference evidence="3" key="1">
    <citation type="submission" date="2016-12" db="EMBL/GenBank/DDBJ databases">
        <authorList>
            <person name="Varghese N."/>
            <person name="Submissions S."/>
        </authorList>
    </citation>
    <scope>NUCLEOTIDE SEQUENCE [LARGE SCALE GENOMIC DNA]</scope>
    <source>
        <strain evidence="3">DSM 16779</strain>
    </source>
</reference>
<dbReference type="InterPro" id="IPR049804">
    <property type="entry name" value="Choice_anch_L"/>
</dbReference>
<dbReference type="Gene3D" id="2.60.40.10">
    <property type="entry name" value="Immunoglobulins"/>
    <property type="match status" value="1"/>
</dbReference>
<dbReference type="AlphaFoldDB" id="A0A1N6ICP2"/>
<accession>A0A1N6ICP2</accession>
<dbReference type="NCBIfam" id="TIGR04131">
    <property type="entry name" value="Bac_Flav_CTERM"/>
    <property type="match status" value="1"/>
</dbReference>
<organism evidence="2 3">
    <name type="scientific">Chryseobacterium scophthalmum</name>
    <dbReference type="NCBI Taxonomy" id="59733"/>
    <lineage>
        <taxon>Bacteria</taxon>
        <taxon>Pseudomonadati</taxon>
        <taxon>Bacteroidota</taxon>
        <taxon>Flavobacteriia</taxon>
        <taxon>Flavobacteriales</taxon>
        <taxon>Weeksellaceae</taxon>
        <taxon>Chryseobacterium group</taxon>
        <taxon>Chryseobacterium</taxon>
    </lineage>
</organism>
<feature type="signal peptide" evidence="1">
    <location>
        <begin position="1"/>
        <end position="38"/>
    </location>
</feature>
<protein>
    <submittedName>
        <fullName evidence="2">Gliding motility-associated C-terminal domain-containing protein</fullName>
    </submittedName>
</protein>
<proteinExistence type="predicted"/>
<dbReference type="NCBIfam" id="NF038133">
    <property type="entry name" value="choice_anch_L"/>
    <property type="match status" value="1"/>
</dbReference>
<evidence type="ECO:0000256" key="1">
    <source>
        <dbReference type="SAM" id="SignalP"/>
    </source>
</evidence>
<dbReference type="STRING" id="59733.SAMN05421769_3303"/>
<evidence type="ECO:0000313" key="3">
    <source>
        <dbReference type="Proteomes" id="UP000184782"/>
    </source>
</evidence>
<keyword evidence="3" id="KW-1185">Reference proteome</keyword>
<name>A0A1N6ICP2_9FLAO</name>
<gene>
    <name evidence="2" type="ORF">SAMN05421769_3303</name>
</gene>
<dbReference type="EMBL" id="FSRQ01000003">
    <property type="protein sequence ID" value="SIO29796.1"/>
    <property type="molecule type" value="Genomic_DNA"/>
</dbReference>
<keyword evidence="1" id="KW-0732">Signal</keyword>
<evidence type="ECO:0000313" key="2">
    <source>
        <dbReference type="EMBL" id="SIO29796.1"/>
    </source>
</evidence>
<dbReference type="Pfam" id="PF13585">
    <property type="entry name" value="CHU_C"/>
    <property type="match status" value="1"/>
</dbReference>
<dbReference type="InterPro" id="IPR026341">
    <property type="entry name" value="T9SS_type_B"/>
</dbReference>